<evidence type="ECO:0000256" key="6">
    <source>
        <dbReference type="ARBA" id="ARBA00023136"/>
    </source>
</evidence>
<evidence type="ECO:0000313" key="10">
    <source>
        <dbReference type="EMBL" id="GIM88047.1"/>
    </source>
</evidence>
<evidence type="ECO:0000313" key="13">
    <source>
        <dbReference type="Proteomes" id="UP000677457"/>
    </source>
</evidence>
<feature type="domain" description="Major facilitator superfamily (MFS) profile" evidence="9">
    <location>
        <begin position="1"/>
        <end position="198"/>
    </location>
</feature>
<dbReference type="EMBL" id="VFOL01000001">
    <property type="protein sequence ID" value="TQL39141.1"/>
    <property type="molecule type" value="Genomic_DNA"/>
</dbReference>
<evidence type="ECO:0000256" key="3">
    <source>
        <dbReference type="ARBA" id="ARBA00022475"/>
    </source>
</evidence>
<keyword evidence="3" id="KW-1003">Cell membrane</keyword>
<feature type="transmembrane region" description="Helical" evidence="8">
    <location>
        <begin position="85"/>
        <end position="103"/>
    </location>
</feature>
<feature type="transmembrane region" description="Helical" evidence="8">
    <location>
        <begin position="356"/>
        <end position="378"/>
    </location>
</feature>
<dbReference type="Pfam" id="PF07690">
    <property type="entry name" value="MFS_1"/>
    <property type="match status" value="1"/>
</dbReference>
<evidence type="ECO:0000256" key="8">
    <source>
        <dbReference type="SAM" id="Phobius"/>
    </source>
</evidence>
<dbReference type="Proteomes" id="UP000315983">
    <property type="component" value="Unassembled WGS sequence"/>
</dbReference>
<reference evidence="10 13" key="2">
    <citation type="submission" date="2021-03" db="EMBL/GenBank/DDBJ databases">
        <title>Whole genome shotgun sequence of Salinispora arenicola NBRC 105043.</title>
        <authorList>
            <person name="Komaki H."/>
            <person name="Tamura T."/>
        </authorList>
    </citation>
    <scope>NUCLEOTIDE SEQUENCE [LARGE SCALE GENOMIC DNA]</scope>
    <source>
        <strain evidence="10 13">NBRC 105043</strain>
    </source>
</reference>
<keyword evidence="6 8" id="KW-0472">Membrane</keyword>
<organism evidence="11 12">
    <name type="scientific">Salinispora arenicola</name>
    <dbReference type="NCBI Taxonomy" id="168697"/>
    <lineage>
        <taxon>Bacteria</taxon>
        <taxon>Bacillati</taxon>
        <taxon>Actinomycetota</taxon>
        <taxon>Actinomycetes</taxon>
        <taxon>Micromonosporales</taxon>
        <taxon>Micromonosporaceae</taxon>
        <taxon>Salinispora</taxon>
    </lineage>
</organism>
<protein>
    <submittedName>
        <fullName evidence="11">MFS transporter</fullName>
    </submittedName>
</protein>
<evidence type="ECO:0000256" key="1">
    <source>
        <dbReference type="ARBA" id="ARBA00004651"/>
    </source>
</evidence>
<proteinExistence type="predicted"/>
<dbReference type="InterPro" id="IPR050171">
    <property type="entry name" value="MFS_Transporters"/>
</dbReference>
<feature type="transmembrane region" description="Helical" evidence="8">
    <location>
        <begin position="222"/>
        <end position="247"/>
    </location>
</feature>
<dbReference type="PANTHER" id="PTHR23517">
    <property type="entry name" value="RESISTANCE PROTEIN MDTM, PUTATIVE-RELATED-RELATED"/>
    <property type="match status" value="1"/>
</dbReference>
<dbReference type="PANTHER" id="PTHR23517:SF2">
    <property type="entry name" value="MULTIDRUG RESISTANCE PROTEIN MDTH"/>
    <property type="match status" value="1"/>
</dbReference>
<gene>
    <name evidence="11" type="ORF">FB564_4378</name>
    <name evidence="10" type="ORF">Sar04_47830</name>
</gene>
<keyword evidence="4 8" id="KW-0812">Transmembrane</keyword>
<feature type="compositionally biased region" description="Low complexity" evidence="7">
    <location>
        <begin position="418"/>
        <end position="429"/>
    </location>
</feature>
<feature type="transmembrane region" description="Helical" evidence="8">
    <location>
        <begin position="253"/>
        <end position="272"/>
    </location>
</feature>
<sequence>MKLNPVAYIKSHVPPPGHQRTYVVSYFIAMVGNGVFLPIYVLYCTQIVGISYAQTGLAITIGGIVGIPLTLLAGDLADRLGPRRLVLFGLIGQLLGMGSYVFIQGFWSLLAIVASMNVFAFSYFASVGALMRRIGGENTVTFRSQVRTFANIGVALGALCAGIGIQVGTPAAYDVMFLSVAGAYLVVVLITLRIPDYRPLPRPESTEQVKVSRWIVLRDKPFIAFALTAGGLTMSNFVVDLLIPVWIVVHTAAPAWAVTVVYLVNTGLTILLQMRLSKNVKNARQGGSAMRRAGTTLMLGYLVLAAMTGQSVVLATVLVITGAVLLTLAEIWLVSGRFALEFNLPPAYAQGQYDGLLTMVTTLSITAAPMVLIGVVLALGVPGWIGLGLFFLLLGLLSPAIAAWGERTRPKETTPTQAGAVGAAGVRAS</sequence>
<evidence type="ECO:0000256" key="4">
    <source>
        <dbReference type="ARBA" id="ARBA00022692"/>
    </source>
</evidence>
<evidence type="ECO:0000259" key="9">
    <source>
        <dbReference type="PROSITE" id="PS50850"/>
    </source>
</evidence>
<dbReference type="GO" id="GO:0022857">
    <property type="term" value="F:transmembrane transporter activity"/>
    <property type="evidence" value="ECO:0007669"/>
    <property type="project" value="InterPro"/>
</dbReference>
<dbReference type="Proteomes" id="UP000677457">
    <property type="component" value="Unassembled WGS sequence"/>
</dbReference>
<evidence type="ECO:0000256" key="5">
    <source>
        <dbReference type="ARBA" id="ARBA00022989"/>
    </source>
</evidence>
<dbReference type="EMBL" id="BOQM01000058">
    <property type="protein sequence ID" value="GIM88047.1"/>
    <property type="molecule type" value="Genomic_DNA"/>
</dbReference>
<feature type="transmembrane region" description="Helical" evidence="8">
    <location>
        <begin position="49"/>
        <end position="73"/>
    </location>
</feature>
<name>A0A542XTH9_SALAC</name>
<feature type="transmembrane region" description="Helical" evidence="8">
    <location>
        <begin position="315"/>
        <end position="335"/>
    </location>
</feature>
<dbReference type="AlphaFoldDB" id="A0A542XTH9"/>
<dbReference type="InterPro" id="IPR020846">
    <property type="entry name" value="MFS_dom"/>
</dbReference>
<dbReference type="InterPro" id="IPR036259">
    <property type="entry name" value="MFS_trans_sf"/>
</dbReference>
<dbReference type="Gene3D" id="1.20.1250.20">
    <property type="entry name" value="MFS general substrate transporter like domains"/>
    <property type="match status" value="1"/>
</dbReference>
<feature type="region of interest" description="Disordered" evidence="7">
    <location>
        <begin position="408"/>
        <end position="429"/>
    </location>
</feature>
<dbReference type="GO" id="GO:0005886">
    <property type="term" value="C:plasma membrane"/>
    <property type="evidence" value="ECO:0007669"/>
    <property type="project" value="UniProtKB-SubCell"/>
</dbReference>
<keyword evidence="13" id="KW-1185">Reference proteome</keyword>
<feature type="transmembrane region" description="Helical" evidence="8">
    <location>
        <begin position="175"/>
        <end position="192"/>
    </location>
</feature>
<feature type="transmembrane region" description="Helical" evidence="8">
    <location>
        <begin position="384"/>
        <end position="404"/>
    </location>
</feature>
<evidence type="ECO:0000256" key="7">
    <source>
        <dbReference type="SAM" id="MobiDB-lite"/>
    </source>
</evidence>
<feature type="transmembrane region" description="Helical" evidence="8">
    <location>
        <begin position="293"/>
        <end position="309"/>
    </location>
</feature>
<accession>A0A542XTH9</accession>
<keyword evidence="2" id="KW-0813">Transport</keyword>
<evidence type="ECO:0000313" key="11">
    <source>
        <dbReference type="EMBL" id="TQL39141.1"/>
    </source>
</evidence>
<evidence type="ECO:0000256" key="2">
    <source>
        <dbReference type="ARBA" id="ARBA00022448"/>
    </source>
</evidence>
<feature type="transmembrane region" description="Helical" evidence="8">
    <location>
        <begin position="109"/>
        <end position="129"/>
    </location>
</feature>
<comment type="subcellular location">
    <subcellularLocation>
        <location evidence="1">Cell membrane</location>
        <topology evidence="1">Multi-pass membrane protein</topology>
    </subcellularLocation>
</comment>
<dbReference type="PROSITE" id="PS50850">
    <property type="entry name" value="MFS"/>
    <property type="match status" value="1"/>
</dbReference>
<evidence type="ECO:0000313" key="12">
    <source>
        <dbReference type="Proteomes" id="UP000315983"/>
    </source>
</evidence>
<feature type="transmembrane region" description="Helical" evidence="8">
    <location>
        <begin position="21"/>
        <end position="43"/>
    </location>
</feature>
<comment type="caution">
    <text evidence="11">The sequence shown here is derived from an EMBL/GenBank/DDBJ whole genome shotgun (WGS) entry which is preliminary data.</text>
</comment>
<dbReference type="InterPro" id="IPR011701">
    <property type="entry name" value="MFS"/>
</dbReference>
<feature type="transmembrane region" description="Helical" evidence="8">
    <location>
        <begin position="149"/>
        <end position="169"/>
    </location>
</feature>
<dbReference type="SUPFAM" id="SSF103473">
    <property type="entry name" value="MFS general substrate transporter"/>
    <property type="match status" value="1"/>
</dbReference>
<reference evidence="11 12" key="1">
    <citation type="submission" date="2019-06" db="EMBL/GenBank/DDBJ databases">
        <title>Sequencing the genomes of 1000 actinobacteria strains.</title>
        <authorList>
            <person name="Klenk H.-P."/>
        </authorList>
    </citation>
    <scope>NUCLEOTIDE SEQUENCE [LARGE SCALE GENOMIC DNA]</scope>
    <source>
        <strain evidence="11 12">DSM 44819</strain>
    </source>
</reference>
<keyword evidence="5 8" id="KW-1133">Transmembrane helix</keyword>